<dbReference type="Proteomes" id="UP000295680">
    <property type="component" value="Unassembled WGS sequence"/>
</dbReference>
<organism evidence="9 10">
    <name type="scientific">Actinocrispum wychmicini</name>
    <dbReference type="NCBI Taxonomy" id="1213861"/>
    <lineage>
        <taxon>Bacteria</taxon>
        <taxon>Bacillati</taxon>
        <taxon>Actinomycetota</taxon>
        <taxon>Actinomycetes</taxon>
        <taxon>Pseudonocardiales</taxon>
        <taxon>Pseudonocardiaceae</taxon>
        <taxon>Actinocrispum</taxon>
    </lineage>
</organism>
<reference evidence="9 10" key="1">
    <citation type="submission" date="2019-03" db="EMBL/GenBank/DDBJ databases">
        <title>Genomic Encyclopedia of Type Strains, Phase IV (KMG-IV): sequencing the most valuable type-strain genomes for metagenomic binning, comparative biology and taxonomic classification.</title>
        <authorList>
            <person name="Goeker M."/>
        </authorList>
    </citation>
    <scope>NUCLEOTIDE SEQUENCE [LARGE SCALE GENOMIC DNA]</scope>
    <source>
        <strain evidence="9 10">DSM 45934</strain>
    </source>
</reference>
<keyword evidence="6 7" id="KW-0472">Membrane</keyword>
<feature type="transmembrane region" description="Helical" evidence="7">
    <location>
        <begin position="23"/>
        <end position="44"/>
    </location>
</feature>
<feature type="transmembrane region" description="Helical" evidence="7">
    <location>
        <begin position="206"/>
        <end position="229"/>
    </location>
</feature>
<evidence type="ECO:0000313" key="10">
    <source>
        <dbReference type="Proteomes" id="UP000295680"/>
    </source>
</evidence>
<dbReference type="PROSITE" id="PS50928">
    <property type="entry name" value="ABC_TM1"/>
    <property type="match status" value="1"/>
</dbReference>
<keyword evidence="3" id="KW-1003">Cell membrane</keyword>
<dbReference type="Gene3D" id="1.10.3720.10">
    <property type="entry name" value="MetI-like"/>
    <property type="match status" value="1"/>
</dbReference>
<name>A0A4R2JPN1_9PSEU</name>
<protein>
    <submittedName>
        <fullName evidence="9">Peptide/nickel transport system permease protein</fullName>
    </submittedName>
</protein>
<sequence>MTDLVAVRSYNTEVRGRLFRDPAAVVCLLILAALVFAAIAAPLLTSYDPLQVSVTSRLLPVGSSGHVLGTDELGRDVLSRLLHGGRLSLLTGIVPILVATVVGTLLGAVIAYVGGPLSSALARALDMSYAFPAILIGIAVTASLGPGTANSIIALSIAFIPPIARVAESATRQVVVQEYIEAARLSGARWHRIILSQILPNVFGPVFVYASGMVGLSISVGAGLSFLGLGTPPPTPEWGSMLNSLRASIYVQPLVVALPGLFIFLASVAFNVLSDSLRDALDVREG</sequence>
<comment type="caution">
    <text evidence="9">The sequence shown here is derived from an EMBL/GenBank/DDBJ whole genome shotgun (WGS) entry which is preliminary data.</text>
</comment>
<evidence type="ECO:0000256" key="7">
    <source>
        <dbReference type="RuleBase" id="RU363032"/>
    </source>
</evidence>
<feature type="transmembrane region" description="Helical" evidence="7">
    <location>
        <begin position="89"/>
        <end position="113"/>
    </location>
</feature>
<dbReference type="InterPro" id="IPR025966">
    <property type="entry name" value="OppC_N"/>
</dbReference>
<accession>A0A4R2JPN1</accession>
<feature type="transmembrane region" description="Helical" evidence="7">
    <location>
        <begin position="133"/>
        <end position="160"/>
    </location>
</feature>
<evidence type="ECO:0000313" key="9">
    <source>
        <dbReference type="EMBL" id="TCO60732.1"/>
    </source>
</evidence>
<evidence type="ECO:0000256" key="5">
    <source>
        <dbReference type="ARBA" id="ARBA00022989"/>
    </source>
</evidence>
<dbReference type="SUPFAM" id="SSF161098">
    <property type="entry name" value="MetI-like"/>
    <property type="match status" value="1"/>
</dbReference>
<dbReference type="RefSeq" id="WP_207926073.1">
    <property type="nucleotide sequence ID" value="NZ_SLWS01000003.1"/>
</dbReference>
<dbReference type="GO" id="GO:0055085">
    <property type="term" value="P:transmembrane transport"/>
    <property type="evidence" value="ECO:0007669"/>
    <property type="project" value="InterPro"/>
</dbReference>
<keyword evidence="2 7" id="KW-0813">Transport</keyword>
<dbReference type="EMBL" id="SLWS01000003">
    <property type="protein sequence ID" value="TCO60732.1"/>
    <property type="molecule type" value="Genomic_DNA"/>
</dbReference>
<keyword evidence="10" id="KW-1185">Reference proteome</keyword>
<proteinExistence type="inferred from homology"/>
<dbReference type="InterPro" id="IPR035906">
    <property type="entry name" value="MetI-like_sf"/>
</dbReference>
<evidence type="ECO:0000256" key="6">
    <source>
        <dbReference type="ARBA" id="ARBA00023136"/>
    </source>
</evidence>
<dbReference type="PANTHER" id="PTHR43386">
    <property type="entry name" value="OLIGOPEPTIDE TRANSPORT SYSTEM PERMEASE PROTEIN APPC"/>
    <property type="match status" value="1"/>
</dbReference>
<dbReference type="GO" id="GO:0005886">
    <property type="term" value="C:plasma membrane"/>
    <property type="evidence" value="ECO:0007669"/>
    <property type="project" value="UniProtKB-SubCell"/>
</dbReference>
<dbReference type="Pfam" id="PF00528">
    <property type="entry name" value="BPD_transp_1"/>
    <property type="match status" value="1"/>
</dbReference>
<evidence type="ECO:0000256" key="2">
    <source>
        <dbReference type="ARBA" id="ARBA00022448"/>
    </source>
</evidence>
<evidence type="ECO:0000256" key="3">
    <source>
        <dbReference type="ARBA" id="ARBA00022475"/>
    </source>
</evidence>
<comment type="subcellular location">
    <subcellularLocation>
        <location evidence="1 7">Cell membrane</location>
        <topology evidence="1 7">Multi-pass membrane protein</topology>
    </subcellularLocation>
</comment>
<gene>
    <name evidence="9" type="ORF">EV192_103307</name>
</gene>
<evidence type="ECO:0000256" key="4">
    <source>
        <dbReference type="ARBA" id="ARBA00022692"/>
    </source>
</evidence>
<dbReference type="CDD" id="cd06261">
    <property type="entry name" value="TM_PBP2"/>
    <property type="match status" value="1"/>
</dbReference>
<dbReference type="PANTHER" id="PTHR43386:SF25">
    <property type="entry name" value="PEPTIDE ABC TRANSPORTER PERMEASE PROTEIN"/>
    <property type="match status" value="1"/>
</dbReference>
<feature type="domain" description="ABC transmembrane type-1" evidence="8">
    <location>
        <begin position="85"/>
        <end position="274"/>
    </location>
</feature>
<evidence type="ECO:0000259" key="8">
    <source>
        <dbReference type="PROSITE" id="PS50928"/>
    </source>
</evidence>
<keyword evidence="4 7" id="KW-0812">Transmembrane</keyword>
<dbReference type="InterPro" id="IPR000515">
    <property type="entry name" value="MetI-like"/>
</dbReference>
<keyword evidence="5 7" id="KW-1133">Transmembrane helix</keyword>
<evidence type="ECO:0000256" key="1">
    <source>
        <dbReference type="ARBA" id="ARBA00004651"/>
    </source>
</evidence>
<dbReference type="AlphaFoldDB" id="A0A4R2JPN1"/>
<comment type="similarity">
    <text evidence="7">Belongs to the binding-protein-dependent transport system permease family.</text>
</comment>
<dbReference type="Pfam" id="PF12911">
    <property type="entry name" value="OppC_N"/>
    <property type="match status" value="1"/>
</dbReference>
<dbReference type="InterPro" id="IPR050366">
    <property type="entry name" value="BP-dependent_transpt_permease"/>
</dbReference>
<feature type="transmembrane region" description="Helical" evidence="7">
    <location>
        <begin position="249"/>
        <end position="273"/>
    </location>
</feature>